<protein>
    <submittedName>
        <fullName evidence="3">1889_t:CDS:1</fullName>
    </submittedName>
</protein>
<sequence>MESDENVIDTTNPLYQLLEKQATEFELFGQRLKSEIQNSYREFIKLQKSKSMQIVNSHTDQTTNMSNTQMIMTSNRDISKNEELRTELDSLKARIEELETDSIIKNQDIEKQKSEIKQLKDELNKNDTTDIKKLNQEINELNEFKYNFMNLFDLFGSELSELKIKLEQKEMLGDSLLAEKLQLNEINNDNLMPNYDETFNLSNESEPEDDEDPVKLFGNRSFGYPVVSHEKNPKQFTRQNTIQALSPSTQFLSGSQSQSSPLQPFTQPVSSVPRFQPHQVPAQHVTNPFSGFQLQSSQVASQPPVSPFHTSNRNNNPPPPPPNPYRTSRAFTGARKKF</sequence>
<keyword evidence="1" id="KW-0175">Coiled coil</keyword>
<accession>A0A9W4WLU9</accession>
<reference evidence="3" key="1">
    <citation type="submission" date="2022-08" db="EMBL/GenBank/DDBJ databases">
        <authorList>
            <person name="Kallberg Y."/>
            <person name="Tangrot J."/>
            <person name="Rosling A."/>
        </authorList>
    </citation>
    <scope>NUCLEOTIDE SEQUENCE</scope>
    <source>
        <strain evidence="3">Wild A</strain>
    </source>
</reference>
<evidence type="ECO:0000256" key="2">
    <source>
        <dbReference type="SAM" id="MobiDB-lite"/>
    </source>
</evidence>
<feature type="region of interest" description="Disordered" evidence="2">
    <location>
        <begin position="248"/>
        <end position="274"/>
    </location>
</feature>
<name>A0A9W4WLU9_9GLOM</name>
<keyword evidence="4" id="KW-1185">Reference proteome</keyword>
<feature type="region of interest" description="Disordered" evidence="2">
    <location>
        <begin position="290"/>
        <end position="338"/>
    </location>
</feature>
<feature type="coiled-coil region" evidence="1">
    <location>
        <begin position="81"/>
        <end position="144"/>
    </location>
</feature>
<organism evidence="3 4">
    <name type="scientific">Funneliformis geosporum</name>
    <dbReference type="NCBI Taxonomy" id="1117311"/>
    <lineage>
        <taxon>Eukaryota</taxon>
        <taxon>Fungi</taxon>
        <taxon>Fungi incertae sedis</taxon>
        <taxon>Mucoromycota</taxon>
        <taxon>Glomeromycotina</taxon>
        <taxon>Glomeromycetes</taxon>
        <taxon>Glomerales</taxon>
        <taxon>Glomeraceae</taxon>
        <taxon>Funneliformis</taxon>
    </lineage>
</organism>
<evidence type="ECO:0000313" key="4">
    <source>
        <dbReference type="Proteomes" id="UP001153678"/>
    </source>
</evidence>
<dbReference type="EMBL" id="CAMKVN010000844">
    <property type="protein sequence ID" value="CAI2171663.1"/>
    <property type="molecule type" value="Genomic_DNA"/>
</dbReference>
<proteinExistence type="predicted"/>
<dbReference type="AlphaFoldDB" id="A0A9W4WLU9"/>
<feature type="compositionally biased region" description="Low complexity" evidence="2">
    <location>
        <begin position="248"/>
        <end position="267"/>
    </location>
</feature>
<evidence type="ECO:0000313" key="3">
    <source>
        <dbReference type="EMBL" id="CAI2171663.1"/>
    </source>
</evidence>
<comment type="caution">
    <text evidence="3">The sequence shown here is derived from an EMBL/GenBank/DDBJ whole genome shotgun (WGS) entry which is preliminary data.</text>
</comment>
<dbReference type="OrthoDB" id="2421490at2759"/>
<evidence type="ECO:0000256" key="1">
    <source>
        <dbReference type="SAM" id="Coils"/>
    </source>
</evidence>
<dbReference type="Proteomes" id="UP001153678">
    <property type="component" value="Unassembled WGS sequence"/>
</dbReference>
<gene>
    <name evidence="3" type="ORF">FWILDA_LOCUS5193</name>
</gene>
<feature type="compositionally biased region" description="Low complexity" evidence="2">
    <location>
        <begin position="293"/>
        <end position="303"/>
    </location>
</feature>